<dbReference type="Proteomes" id="UP000516373">
    <property type="component" value="Chromosome"/>
</dbReference>
<feature type="transmembrane region" description="Helical" evidence="1">
    <location>
        <begin position="146"/>
        <end position="169"/>
    </location>
</feature>
<keyword evidence="1" id="KW-1133">Transmembrane helix</keyword>
<dbReference type="EMBL" id="AP023439">
    <property type="protein sequence ID" value="BCL18702.1"/>
    <property type="molecule type" value="Genomic_DNA"/>
</dbReference>
<feature type="transmembrane region" description="Helical" evidence="1">
    <location>
        <begin position="213"/>
        <end position="233"/>
    </location>
</feature>
<dbReference type="AlphaFoldDB" id="A0A7G1N8U3"/>
<evidence type="ECO:0000313" key="2">
    <source>
        <dbReference type="EMBL" id="BCL18702.1"/>
    </source>
</evidence>
<proteinExistence type="predicted"/>
<keyword evidence="1" id="KW-0812">Transmembrane</keyword>
<evidence type="ECO:0000313" key="3">
    <source>
        <dbReference type="Proteomes" id="UP000516373"/>
    </source>
</evidence>
<gene>
    <name evidence="2" type="ORF">GCM10017668_05450</name>
</gene>
<evidence type="ECO:0000256" key="1">
    <source>
        <dbReference type="SAM" id="Phobius"/>
    </source>
</evidence>
<protein>
    <submittedName>
        <fullName evidence="2">Uncharacterized protein</fullName>
    </submittedName>
</protein>
<accession>A0A7G1N8U3</accession>
<reference evidence="2 3" key="1">
    <citation type="journal article" date="2014" name="Int. J. Syst. Evol. Microbiol.">
        <title>Complete genome sequence of Corynebacterium casei LMG S-19264T (=DSM 44701T), isolated from a smear-ripened cheese.</title>
        <authorList>
            <consortium name="US DOE Joint Genome Institute (JGI-PGF)"/>
            <person name="Walter F."/>
            <person name="Albersmeier A."/>
            <person name="Kalinowski J."/>
            <person name="Ruckert C."/>
        </authorList>
    </citation>
    <scope>NUCLEOTIDE SEQUENCE [LARGE SCALE GENOMIC DNA]</scope>
    <source>
        <strain evidence="2 3">JCM 4255</strain>
    </source>
</reference>
<feature type="transmembrane region" description="Helical" evidence="1">
    <location>
        <begin position="181"/>
        <end position="201"/>
    </location>
</feature>
<dbReference type="KEGG" id="stui:GCM10017668_05450"/>
<name>A0A7G1N8U3_9ACTN</name>
<keyword evidence="1" id="KW-0472">Membrane</keyword>
<sequence>MGSSGDGVMRSVVWILLAVVTLGVGVASAREVGGALEREREYRGAPACAAVPVKASGCVWEQEFTVRSAAMNHGKRGESPEAELVLPSGKPWEVTFLRTEPVMSEMAPDEKVVGVIWHGRVVEVRDAEGRRQQTSDGPVGWPADRLGGALACLSFGLAALVGGVWPLFARGHERRVTAAKMVRWHGVGLGATAILTLWAQAANDWPLWAVPAIWGPLALLILASMTAFALGALRGELDDDAPAGQQPEPLAS</sequence>
<organism evidence="2 3">
    <name type="scientific">Streptomyces tuirus</name>
    <dbReference type="NCBI Taxonomy" id="68278"/>
    <lineage>
        <taxon>Bacteria</taxon>
        <taxon>Bacillati</taxon>
        <taxon>Actinomycetota</taxon>
        <taxon>Actinomycetes</taxon>
        <taxon>Kitasatosporales</taxon>
        <taxon>Streptomycetaceae</taxon>
        <taxon>Streptomyces</taxon>
    </lineage>
</organism>